<dbReference type="Proteomes" id="UP001227268">
    <property type="component" value="Unassembled WGS sequence"/>
</dbReference>
<sequence length="329" mass="36575">MSRYDATFLDVTGRILSYAASVLSHPSCHDTKTDEENVQSQLARLKECLPTESEFLSMVMFVESIVDTLETPSLSQTTGTAVESRLGTEGVPAIPISMEDVRTVKGYIAFLDQALAALEAAGSKAEPSATHAPPSSKSKLRASNTQLRCRVADFEGMIKAFDAAAGLWHGSITSQAIWTEDKPLTEDNSILGENILVSRISENSKLYYVEWFDGKGEVQRWRVKRLRAGKVQITKKQYHLSTEFRVQRLLERPEADAGGLLKYYGDESTLSASVPPETGGRLPWRRYRDIFQCVKDGLLERNDIKLGTKIMLAHAIAKMDIWPTEVEGK</sequence>
<comment type="caution">
    <text evidence="1">The sequence shown here is derived from an EMBL/GenBank/DDBJ whole genome shotgun (WGS) entry which is preliminary data.</text>
</comment>
<evidence type="ECO:0000313" key="2">
    <source>
        <dbReference type="Proteomes" id="UP001227268"/>
    </source>
</evidence>
<gene>
    <name evidence="1" type="ORF">QFC21_006631</name>
</gene>
<accession>A0ACC2V0Q4</accession>
<evidence type="ECO:0000313" key="1">
    <source>
        <dbReference type="EMBL" id="KAJ9092919.1"/>
    </source>
</evidence>
<dbReference type="EMBL" id="JASBWT010000034">
    <property type="protein sequence ID" value="KAJ9092919.1"/>
    <property type="molecule type" value="Genomic_DNA"/>
</dbReference>
<reference evidence="1" key="1">
    <citation type="submission" date="2023-04" db="EMBL/GenBank/DDBJ databases">
        <title>Draft Genome sequencing of Naganishia species isolated from polar environments using Oxford Nanopore Technology.</title>
        <authorList>
            <person name="Leo P."/>
            <person name="Venkateswaran K."/>
        </authorList>
    </citation>
    <scope>NUCLEOTIDE SEQUENCE</scope>
    <source>
        <strain evidence="1">MNA-CCFEE 5423</strain>
    </source>
</reference>
<proteinExistence type="predicted"/>
<protein>
    <submittedName>
        <fullName evidence="1">Uncharacterized protein</fullName>
    </submittedName>
</protein>
<organism evidence="1 2">
    <name type="scientific">Naganishia friedmannii</name>
    <dbReference type="NCBI Taxonomy" id="89922"/>
    <lineage>
        <taxon>Eukaryota</taxon>
        <taxon>Fungi</taxon>
        <taxon>Dikarya</taxon>
        <taxon>Basidiomycota</taxon>
        <taxon>Agaricomycotina</taxon>
        <taxon>Tremellomycetes</taxon>
        <taxon>Filobasidiales</taxon>
        <taxon>Filobasidiaceae</taxon>
        <taxon>Naganishia</taxon>
    </lineage>
</organism>
<name>A0ACC2V0Q4_9TREE</name>
<keyword evidence="2" id="KW-1185">Reference proteome</keyword>